<evidence type="ECO:0000313" key="14">
    <source>
        <dbReference type="EMBL" id="ABW27401.1"/>
    </source>
</evidence>
<dbReference type="Pfam" id="PF00723">
    <property type="entry name" value="Glyco_hydro_15"/>
    <property type="match status" value="1"/>
</dbReference>
<dbReference type="InterPro" id="IPR012341">
    <property type="entry name" value="6hp_glycosidase-like_sf"/>
</dbReference>
<dbReference type="OrthoDB" id="6091662at2"/>
<dbReference type="AlphaFoldDB" id="B0C354"/>
<proteinExistence type="inferred from homology"/>
<evidence type="ECO:0000256" key="11">
    <source>
        <dbReference type="ARBA" id="ARBA00023289"/>
    </source>
</evidence>
<keyword evidence="8" id="KW-0472">Membrane</keyword>
<dbReference type="InterPro" id="IPR011613">
    <property type="entry name" value="GH15-like"/>
</dbReference>
<evidence type="ECO:0000256" key="4">
    <source>
        <dbReference type="ARBA" id="ARBA00022475"/>
    </source>
</evidence>
<protein>
    <submittedName>
        <fullName evidence="14">Phosphorylase kinase alpha</fullName>
    </submittedName>
</protein>
<keyword evidence="10" id="KW-0449">Lipoprotein</keyword>
<evidence type="ECO:0000256" key="3">
    <source>
        <dbReference type="ARBA" id="ARBA00007128"/>
    </source>
</evidence>
<dbReference type="STRING" id="329726.AM1_2391"/>
<evidence type="ECO:0000259" key="12">
    <source>
        <dbReference type="Pfam" id="PF00723"/>
    </source>
</evidence>
<dbReference type="Pfam" id="PF19292">
    <property type="entry name" value="KPBB_C"/>
    <property type="match status" value="1"/>
</dbReference>
<dbReference type="Proteomes" id="UP000000268">
    <property type="component" value="Chromosome"/>
</dbReference>
<keyword evidence="4" id="KW-1003">Cell membrane</keyword>
<dbReference type="PANTHER" id="PTHR10749:SF7">
    <property type="entry name" value="PHOSPHORYLASE B KINASE REGULATORY SUBUNIT ALPHA-RELATED"/>
    <property type="match status" value="1"/>
</dbReference>
<comment type="subcellular location">
    <subcellularLocation>
        <location evidence="1">Cell membrane</location>
        <topology evidence="1">Lipid-anchor</topology>
        <orientation evidence="1">Cytoplasmic side</orientation>
    </subcellularLocation>
</comment>
<dbReference type="InterPro" id="IPR045583">
    <property type="entry name" value="KPBA/B_C"/>
</dbReference>
<keyword evidence="14" id="KW-0808">Transferase</keyword>
<feature type="domain" description="Phosphorylase b kinase regulatory subunit alpha/beta C-terminal" evidence="13">
    <location>
        <begin position="831"/>
        <end position="1066"/>
    </location>
</feature>
<accession>B0C354</accession>
<evidence type="ECO:0000256" key="8">
    <source>
        <dbReference type="ARBA" id="ARBA00023136"/>
    </source>
</evidence>
<dbReference type="UniPathway" id="UPA00163"/>
<dbReference type="KEGG" id="amr:AM1_2391"/>
<gene>
    <name evidence="14" type="primary">phkA</name>
    <name evidence="14" type="ordered locus">AM1_2391</name>
</gene>
<keyword evidence="9" id="KW-0119">Carbohydrate metabolism</keyword>
<feature type="domain" description="GH15-like" evidence="12">
    <location>
        <begin position="10"/>
        <end position="819"/>
    </location>
</feature>
<dbReference type="GO" id="GO:0016301">
    <property type="term" value="F:kinase activity"/>
    <property type="evidence" value="ECO:0007669"/>
    <property type="project" value="UniProtKB-KW"/>
</dbReference>
<dbReference type="HOGENOM" id="CLU_004177_0_1_3"/>
<dbReference type="Gene3D" id="1.50.10.10">
    <property type="match status" value="1"/>
</dbReference>
<evidence type="ECO:0000256" key="6">
    <source>
        <dbReference type="ARBA" id="ARBA00022600"/>
    </source>
</evidence>
<keyword evidence="7" id="KW-0112">Calmodulin-binding</keyword>
<organism evidence="14 15">
    <name type="scientific">Acaryochloris marina (strain MBIC 11017)</name>
    <dbReference type="NCBI Taxonomy" id="329726"/>
    <lineage>
        <taxon>Bacteria</taxon>
        <taxon>Bacillati</taxon>
        <taxon>Cyanobacteriota</taxon>
        <taxon>Cyanophyceae</taxon>
        <taxon>Acaryochloridales</taxon>
        <taxon>Acaryochloridaceae</taxon>
        <taxon>Acaryochloris</taxon>
    </lineage>
</organism>
<dbReference type="InterPro" id="IPR008734">
    <property type="entry name" value="PHK_A/B_su"/>
</dbReference>
<dbReference type="GO" id="GO:0005516">
    <property type="term" value="F:calmodulin binding"/>
    <property type="evidence" value="ECO:0007669"/>
    <property type="project" value="UniProtKB-KW"/>
</dbReference>
<reference evidence="14 15" key="1">
    <citation type="journal article" date="2008" name="Proc. Natl. Acad. Sci. U.S.A.">
        <title>Niche adaptation and genome expansion in the chlorophyll d-producing cyanobacterium Acaryochloris marina.</title>
        <authorList>
            <person name="Swingley W.D."/>
            <person name="Chen M."/>
            <person name="Cheung P.C."/>
            <person name="Conrad A.L."/>
            <person name="Dejesa L.C."/>
            <person name="Hao J."/>
            <person name="Honchak B.M."/>
            <person name="Karbach L.E."/>
            <person name="Kurdoglu A."/>
            <person name="Lahiri S."/>
            <person name="Mastrian S.D."/>
            <person name="Miyashita H."/>
            <person name="Page L."/>
            <person name="Ramakrishna P."/>
            <person name="Satoh S."/>
            <person name="Sattley W.M."/>
            <person name="Shimada Y."/>
            <person name="Taylor H.L."/>
            <person name="Tomo T."/>
            <person name="Tsuchiya T."/>
            <person name="Wang Z.T."/>
            <person name="Raymond J."/>
            <person name="Mimuro M."/>
            <person name="Blankenship R.E."/>
            <person name="Touchman J.W."/>
        </authorList>
    </citation>
    <scope>NUCLEOTIDE SEQUENCE [LARGE SCALE GENOMIC DNA]</scope>
    <source>
        <strain evidence="15">MBIC 11017</strain>
    </source>
</reference>
<sequence>MDITSSQSDRLDHYYRQLNAMILSRQHPVSGLLPASTAVNIHGDYTDAWVRDNVYSILAVWGLALAYRQDQSDSSRTLLLEQSVVRLMRGLLRAMMRQAHKVETFKHTQAPLDALHAKYDTPTGDVVVDDDAWGHLQIDATSLFLLMMAQMTASGLLIVYSLDEVNFVQNLVYYISRAYRTPDYGIWERGNKINTGTAEINASSVGMAKAALEAMNGLNIMGKRGGPAAVIHVMADEIARTEMKLAALLPRESTSKEVDAAVLSVIGFPAFAVCDRTLVDRTRTKIIDKLQGQYGCKRFLRDGHQTVLEDHTRLHYETWELKQFEDIESEWPLFFTYLFLDSLFRGDAEQATFYRTRLQALGVEQDGWSLLPELYIVPEDRVEAEKSEPHSQDRVPNQNIPLVWAQSLYLLGQLVDEGLITLDDIDPLGRHHQTQATKMGTGTLQVALLAEDQALQETLAAAGITAETLGEIAPLQVRPAHDLTDIYHQLGQNPKLGLSGRPHKRMRTLMTSHLYRVTGETMVFLPSFIDNREFYLTLDIHFLISQIQSELAYLQRYWLADQPPTLTLLLTHRMIKMGQAPLLELLQSLASGASPIAGQIQVGILSDFIDHSAVIHIVGLEQTPPSQDYGDQALTQYLSFSAEQCHPLTHLQEQTLELNQHIDTLLHTLKQSENLYEQVEVLHLLIHQRALDDDIGWEADQTVSLRILLTEVYLNAAQAEHWSIVRRAAGLLNMVDISLSDAVTNLLAHQKQILVGRSYNEHSLINMPLPAQEIVTRINEFCREDERDRVLTQEILIYLDLLTKSEPLLVKGLLTLRIGYLILLLTSELAREQQVTQDEAYERLTQLSPYDLKSRLRQVLSAYDQVHKSLHQQESLHIAHCTGEVNWGLTQPVPLVHESDPEDWLVKRQVEGSLNRVPREFYIKVWRLLKHTHGIVIGEKLDRRNRLDSEHLLSEMTEGETNFALMIEHLLNKIPAPEYRQLNVEALLELAHVVEANPDLQFADHVVLDVIIGHAVRLAWWDAHPERVASYDEDKAKAWQAFYKMPSQHSGPYVVMALRFLVEVSQPVAV</sequence>
<evidence type="ECO:0000256" key="2">
    <source>
        <dbReference type="ARBA" id="ARBA00005131"/>
    </source>
</evidence>
<comment type="similarity">
    <text evidence="3">Belongs to the phosphorylase b kinase regulatory chain family.</text>
</comment>
<dbReference type="GO" id="GO:0005977">
    <property type="term" value="P:glycogen metabolic process"/>
    <property type="evidence" value="ECO:0007669"/>
    <property type="project" value="UniProtKB-UniPathway"/>
</dbReference>
<evidence type="ECO:0000259" key="13">
    <source>
        <dbReference type="Pfam" id="PF19292"/>
    </source>
</evidence>
<evidence type="ECO:0000313" key="15">
    <source>
        <dbReference type="Proteomes" id="UP000000268"/>
    </source>
</evidence>
<dbReference type="FunFam" id="1.50.10.10:FF:000004">
    <property type="entry name" value="Phosphorylase b kinase regulatory subunit"/>
    <property type="match status" value="1"/>
</dbReference>
<evidence type="ECO:0000256" key="5">
    <source>
        <dbReference type="ARBA" id="ARBA00022553"/>
    </source>
</evidence>
<keyword evidence="15" id="KW-1185">Reference proteome</keyword>
<keyword evidence="6" id="KW-0321">Glycogen metabolism</keyword>
<comment type="pathway">
    <text evidence="2">Glycan biosynthesis; glycogen metabolism.</text>
</comment>
<dbReference type="PANTHER" id="PTHR10749">
    <property type="entry name" value="PHOSPHORYLASE B KINASE REGULATORY SUBUNIT"/>
    <property type="match status" value="1"/>
</dbReference>
<dbReference type="GO" id="GO:0005964">
    <property type="term" value="C:phosphorylase kinase complex"/>
    <property type="evidence" value="ECO:0007669"/>
    <property type="project" value="TreeGrafter"/>
</dbReference>
<dbReference type="InterPro" id="IPR008928">
    <property type="entry name" value="6-hairpin_glycosidase_sf"/>
</dbReference>
<name>B0C354_ACAM1</name>
<keyword evidence="14" id="KW-0418">Kinase</keyword>
<dbReference type="GO" id="GO:0005886">
    <property type="term" value="C:plasma membrane"/>
    <property type="evidence" value="ECO:0007669"/>
    <property type="project" value="UniProtKB-SubCell"/>
</dbReference>
<keyword evidence="5" id="KW-0597">Phosphoprotein</keyword>
<dbReference type="EMBL" id="CP000828">
    <property type="protein sequence ID" value="ABW27401.1"/>
    <property type="molecule type" value="Genomic_DNA"/>
</dbReference>
<evidence type="ECO:0000256" key="1">
    <source>
        <dbReference type="ARBA" id="ARBA00004342"/>
    </source>
</evidence>
<keyword evidence="11" id="KW-0636">Prenylation</keyword>
<evidence type="ECO:0000256" key="7">
    <source>
        <dbReference type="ARBA" id="ARBA00022860"/>
    </source>
</evidence>
<dbReference type="eggNOG" id="COG3387">
    <property type="taxonomic scope" value="Bacteria"/>
</dbReference>
<evidence type="ECO:0000256" key="9">
    <source>
        <dbReference type="ARBA" id="ARBA00023277"/>
    </source>
</evidence>
<evidence type="ECO:0000256" key="10">
    <source>
        <dbReference type="ARBA" id="ARBA00023288"/>
    </source>
</evidence>
<dbReference type="SUPFAM" id="SSF48208">
    <property type="entry name" value="Six-hairpin glycosidases"/>
    <property type="match status" value="1"/>
</dbReference>
<dbReference type="RefSeq" id="WP_012162870.1">
    <property type="nucleotide sequence ID" value="NC_009925.1"/>
</dbReference>